<feature type="compositionally biased region" description="Polar residues" evidence="1">
    <location>
        <begin position="168"/>
        <end position="177"/>
    </location>
</feature>
<evidence type="ECO:0000313" key="3">
    <source>
        <dbReference type="Proteomes" id="UP001208570"/>
    </source>
</evidence>
<name>A0AAD9K2W1_9ANNE</name>
<feature type="region of interest" description="Disordered" evidence="1">
    <location>
        <begin position="141"/>
        <end position="177"/>
    </location>
</feature>
<feature type="region of interest" description="Disordered" evidence="1">
    <location>
        <begin position="681"/>
        <end position="703"/>
    </location>
</feature>
<feature type="compositionally biased region" description="Basic and acidic residues" evidence="1">
    <location>
        <begin position="495"/>
        <end position="516"/>
    </location>
</feature>
<feature type="compositionally biased region" description="Basic and acidic residues" evidence="1">
    <location>
        <begin position="909"/>
        <end position="925"/>
    </location>
</feature>
<reference evidence="2" key="1">
    <citation type="journal article" date="2023" name="Mol. Biol. Evol.">
        <title>Third-Generation Sequencing Reveals the Adaptive Role of the Epigenome in Three Deep-Sea Polychaetes.</title>
        <authorList>
            <person name="Perez M."/>
            <person name="Aroh O."/>
            <person name="Sun Y."/>
            <person name="Lan Y."/>
            <person name="Juniper S.K."/>
            <person name="Young C.R."/>
            <person name="Angers B."/>
            <person name="Qian P.Y."/>
        </authorList>
    </citation>
    <scope>NUCLEOTIDE SEQUENCE</scope>
    <source>
        <strain evidence="2">P08H-3</strain>
    </source>
</reference>
<organism evidence="2 3">
    <name type="scientific">Paralvinella palmiformis</name>
    <dbReference type="NCBI Taxonomy" id="53620"/>
    <lineage>
        <taxon>Eukaryota</taxon>
        <taxon>Metazoa</taxon>
        <taxon>Spiralia</taxon>
        <taxon>Lophotrochozoa</taxon>
        <taxon>Annelida</taxon>
        <taxon>Polychaeta</taxon>
        <taxon>Sedentaria</taxon>
        <taxon>Canalipalpata</taxon>
        <taxon>Terebellida</taxon>
        <taxon>Terebelliformia</taxon>
        <taxon>Alvinellidae</taxon>
        <taxon>Paralvinella</taxon>
    </lineage>
</organism>
<feature type="compositionally biased region" description="Polar residues" evidence="1">
    <location>
        <begin position="1286"/>
        <end position="1302"/>
    </location>
</feature>
<accession>A0AAD9K2W1</accession>
<feature type="region of interest" description="Disordered" evidence="1">
    <location>
        <begin position="891"/>
        <end position="992"/>
    </location>
</feature>
<feature type="compositionally biased region" description="Basic and acidic residues" evidence="1">
    <location>
        <begin position="1392"/>
        <end position="1405"/>
    </location>
</feature>
<feature type="region of interest" description="Disordered" evidence="1">
    <location>
        <begin position="1130"/>
        <end position="1151"/>
    </location>
</feature>
<dbReference type="Proteomes" id="UP001208570">
    <property type="component" value="Unassembled WGS sequence"/>
</dbReference>
<feature type="compositionally biased region" description="Basic and acidic residues" evidence="1">
    <location>
        <begin position="300"/>
        <end position="330"/>
    </location>
</feature>
<comment type="caution">
    <text evidence="2">The sequence shown here is derived from an EMBL/GenBank/DDBJ whole genome shotgun (WGS) entry which is preliminary data.</text>
</comment>
<feature type="region of interest" description="Disordered" evidence="1">
    <location>
        <begin position="494"/>
        <end position="516"/>
    </location>
</feature>
<feature type="compositionally biased region" description="Basic and acidic residues" evidence="1">
    <location>
        <begin position="959"/>
        <end position="992"/>
    </location>
</feature>
<dbReference type="EMBL" id="JAODUP010000072">
    <property type="protein sequence ID" value="KAK2163906.1"/>
    <property type="molecule type" value="Genomic_DNA"/>
</dbReference>
<gene>
    <name evidence="2" type="ORF">LSH36_72g03101</name>
</gene>
<sequence>MNLNKVLEGRGSNGKSDNDEEDFHGFIVEEVKKGYLKKTGCTQAYNAFLFESPHLKEYVSLLKQGTVYPTAIHGRNLEQMLQEFGHMLLDLPNQHAGDALFRKLDSLLDRLAFLENAQNKAISGSHSNHSLNTANKASNIKKKTNPCLDPGQDVQSPGGSSTKRHATSVPSISYSKQTTSELDSGISCGQRNIQRFGSSSPLMLERDKVQSFEVTDDNTDNCEGGRTVVYGLQSCNLTPISNRGQLQMSYTSAVNVSSEVLSPLLGQTNVTELCAKNKLTASRGVPGLCFNQSQLIDTLRVSRTEEKKTPGTPSREERSPQQKDLMEPKHYTPKSSCLPDFDQLSCSPDNTRSGASSNNRKTNNSRAKSRETTPPSLSVNITPVKNAMQGKKSEIRIASPRRKRQCPKRRCTSSDFPLIGRPRITLTQPGPIESCITNSSDSCMSQASQGFVPCIEELCHNSRFAEKLAESINMVSQIKHGNKTTANPVVVQTSVKDDSSQEKTDSAKHASDHTDKKIDKCDATSDFLDQLLMQEDTISNIIDMTTNDPDFDVLFNMFHVDKNEFLEKEYGVKVSHLPSNSQNLSFASILDSESDPQTSFRIHQPNQTDIPEAGNKADAADTVGACTAAEENKNDQSLAGCQVTSSPPVSPSIVTVSNLSGAILHAVPTQLSSADTVTTNMDSNAATHDDTNSSHAVSTTHNDSDSHLIELVFPTIDGKGSTVEVVEVITIAADQTAPTQVNAETISQPVQAQNAAVADGLLKAQSEPCLKSTATILEKSSHPDDLHSTTNLDSAKDSNQSLISALNQLNSLLSHLNQALLPQKVSNVKDTAVNSLANNSLLPNLAQLSQSTIGDLVQFQQILTGCLSASGLPAATSAQPKEPELGSKVVIIPPNTTPLSSSHLPPPDPSKEIEQMEGKAGDKSRHQSTSEPKTKRRKRSKHLGTKSKSDGGDGLAKLTPKDDSAEASRDSVKRVKEPKRSQRSKEREVKAEVQMKKKQAFVEPWKVDHTQDKRKFLGVIWKHGSTPLDKVVVSEESASLLVEEDFPEITTTMPLSAVKQQKALKLEKNKQKTKLTASSLPELSAKDVVDVANSPGVSSSVDASCLSLTSLSDHGSATEGSVVQHSCPDQQLCEPDAQNSNSSSEKPEKTTKHVRVLNFGAAGVSCGASDAPAANTSFGPSMPSSFDVFLENSQGRRRIPKKLADSRQSALTPGIQMLPGKREEREVAKTLISLATQPVFSQKDEAVVATSKCDTVQNQEVTANQEVKDLCTPRKLLAGKVVSDEGLSNGSVSSRKQTSQSDGKLAVKSNILNKKCLPLETSTQKAKEMSIKTIEKGVKRCSYQHRIQPVNISESRSNNLKDGCFVSSDTSLIQNKECQNSVSMRVATKPTSMEKSKVEKNKAIEVKPGNQSGEDTQKYSSEPIREDSKTSLNYEPSKNSERRLSGQQSCSRSSPPSIENTPIKCEKLQLLASEVCSPKRTHVLRKLLEQGMKMKSPRVKKACKRLADNNMATKGFKVKKLKKKSSSSSVAKISLSDFDMEKILSKIHKQTH</sequence>
<feature type="region of interest" description="Disordered" evidence="1">
    <location>
        <begin position="1384"/>
        <end position="1459"/>
    </location>
</feature>
<protein>
    <submittedName>
        <fullName evidence="2">Uncharacterized protein</fullName>
    </submittedName>
</protein>
<feature type="compositionally biased region" description="Polar residues" evidence="1">
    <location>
        <begin position="1445"/>
        <end position="1459"/>
    </location>
</feature>
<feature type="compositionally biased region" description="Polar residues" evidence="1">
    <location>
        <begin position="1409"/>
        <end position="1420"/>
    </location>
</feature>
<feature type="compositionally biased region" description="Polar residues" evidence="1">
    <location>
        <begin position="344"/>
        <end position="381"/>
    </location>
</feature>
<evidence type="ECO:0000256" key="1">
    <source>
        <dbReference type="SAM" id="MobiDB-lite"/>
    </source>
</evidence>
<keyword evidence="3" id="KW-1185">Reference proteome</keyword>
<feature type="compositionally biased region" description="Basic residues" evidence="1">
    <location>
        <begin position="934"/>
        <end position="945"/>
    </location>
</feature>
<feature type="region of interest" description="Disordered" evidence="1">
    <location>
        <begin position="300"/>
        <end position="381"/>
    </location>
</feature>
<feature type="compositionally biased region" description="Low complexity" evidence="1">
    <location>
        <begin position="893"/>
        <end position="903"/>
    </location>
</feature>
<evidence type="ECO:0000313" key="2">
    <source>
        <dbReference type="EMBL" id="KAK2163906.1"/>
    </source>
</evidence>
<proteinExistence type="predicted"/>
<feature type="region of interest" description="Disordered" evidence="1">
    <location>
        <begin position="1285"/>
        <end position="1304"/>
    </location>
</feature>